<keyword evidence="7" id="KW-1185">Reference proteome</keyword>
<keyword evidence="2" id="KW-0808">Transferase</keyword>
<dbReference type="GO" id="GO:0009244">
    <property type="term" value="P:lipopolysaccharide core region biosynthetic process"/>
    <property type="evidence" value="ECO:0007669"/>
    <property type="project" value="TreeGrafter"/>
</dbReference>
<dbReference type="EC" id="2.4.99.24" evidence="4"/>
<dbReference type="STRING" id="1795632.TH606_07630"/>
<evidence type="ECO:0000256" key="5">
    <source>
        <dbReference type="ARBA" id="ARBA00047503"/>
    </source>
</evidence>
<dbReference type="GO" id="GO:0008713">
    <property type="term" value="F:ADP-heptose-lipopolysaccharide heptosyltransferase activity"/>
    <property type="evidence" value="ECO:0007669"/>
    <property type="project" value="UniProtKB-EC"/>
</dbReference>
<dbReference type="NCBIfam" id="TIGR02195">
    <property type="entry name" value="heptsyl_trn_II"/>
    <property type="match status" value="1"/>
</dbReference>
<organism evidence="6 7">
    <name type="scientific">Thermodesulfatator autotrophicus</name>
    <dbReference type="NCBI Taxonomy" id="1795632"/>
    <lineage>
        <taxon>Bacteria</taxon>
        <taxon>Pseudomonadati</taxon>
        <taxon>Thermodesulfobacteriota</taxon>
        <taxon>Thermodesulfobacteria</taxon>
        <taxon>Thermodesulfobacteriales</taxon>
        <taxon>Thermodesulfatatoraceae</taxon>
        <taxon>Thermodesulfatator</taxon>
    </lineage>
</organism>
<comment type="similarity">
    <text evidence="3">Belongs to the glycosyltransferase 9 family.</text>
</comment>
<sequence length="334" mass="36818">MFSLMSKPFPKEGHLLLRLPNWIGDAVMASPALINLAHYFDQISLIARPHVLELFKNFPKLGNLYEISSSKKASWQLAQKIKNRYPAGILLPNSFSSALNFFLARVKARAGYATDGRSPLLTHRVPKPKDKLHQRDYYLHLLSALGFEITFQELTLFLPKEAQEKALNFLTNLPRPWAGLAPGAAFGPAKQWPIARYRALAYHLRRLGYSILVLGGKKEKTAGDKIVKDLPRARNLCGLLNLAASAGVIARLDLFVSNDSGLMHVAAALKIPQVAIFGSTSPEATGPLNPRAIVVSSKVPCSPCFSRSCNKGYVCFEKISVTQVLEACQQISLL</sequence>
<dbReference type="InterPro" id="IPR051199">
    <property type="entry name" value="LPS_LOS_Heptosyltrfase"/>
</dbReference>
<dbReference type="PANTHER" id="PTHR30160">
    <property type="entry name" value="TETRAACYLDISACCHARIDE 4'-KINASE-RELATED"/>
    <property type="match status" value="1"/>
</dbReference>
<keyword evidence="1" id="KW-0328">Glycosyltransferase</keyword>
<comment type="caution">
    <text evidence="6">The sequence shown here is derived from an EMBL/GenBank/DDBJ whole genome shotgun (WGS) entry which is preliminary data.</text>
</comment>
<accession>A0A177E5W8</accession>
<dbReference type="RefSeq" id="WP_068542575.1">
    <property type="nucleotide sequence ID" value="NZ_LSFI01000033.1"/>
</dbReference>
<dbReference type="Gene3D" id="3.40.50.2000">
    <property type="entry name" value="Glycogen Phosphorylase B"/>
    <property type="match status" value="2"/>
</dbReference>
<comment type="catalytic activity">
    <reaction evidence="5">
        <text>an L-alpha-D-Hep-(1-&gt;5)-[alpha-Kdo-(2-&gt;4)]-alpha-Kdo-(2-&gt;6)-lipid A + ADP-L-glycero-beta-D-manno-heptose = an L-alpha-D-Hep-(1-&gt;3)-L-alpha-D-Hep-(1-&gt;5)-[alpha-Kdo-(2-&gt;4)]-alpha-Kdo-(2-&gt;6)-lipid A + ADP + H(+)</text>
        <dbReference type="Rhea" id="RHEA:74071"/>
        <dbReference type="ChEBI" id="CHEBI:15378"/>
        <dbReference type="ChEBI" id="CHEBI:61506"/>
        <dbReference type="ChEBI" id="CHEBI:193068"/>
        <dbReference type="ChEBI" id="CHEBI:193069"/>
        <dbReference type="ChEBI" id="CHEBI:456216"/>
        <dbReference type="EC" id="2.4.99.24"/>
    </reaction>
</comment>
<name>A0A177E5W8_9BACT</name>
<dbReference type="InterPro" id="IPR011910">
    <property type="entry name" value="RfaF"/>
</dbReference>
<dbReference type="CDD" id="cd03789">
    <property type="entry name" value="GT9_LPS_heptosyltransferase"/>
    <property type="match status" value="1"/>
</dbReference>
<evidence type="ECO:0000256" key="4">
    <source>
        <dbReference type="ARBA" id="ARBA00044042"/>
    </source>
</evidence>
<reference evidence="6 7" key="1">
    <citation type="submission" date="2016-02" db="EMBL/GenBank/DDBJ databases">
        <title>Draft genome sequence of Thermodesulfatator sp. S606.</title>
        <authorList>
            <person name="Lai Q."/>
            <person name="Cao J."/>
            <person name="Dupont S."/>
            <person name="Shao Z."/>
            <person name="Jebbar M."/>
            <person name="Alain K."/>
        </authorList>
    </citation>
    <scope>NUCLEOTIDE SEQUENCE [LARGE SCALE GENOMIC DNA]</scope>
    <source>
        <strain evidence="6 7">S606</strain>
    </source>
</reference>
<dbReference type="OrthoDB" id="9797795at2"/>
<gene>
    <name evidence="6" type="ORF">TH606_07630</name>
</gene>
<evidence type="ECO:0000313" key="7">
    <source>
        <dbReference type="Proteomes" id="UP000076964"/>
    </source>
</evidence>
<dbReference type="Proteomes" id="UP000076964">
    <property type="component" value="Unassembled WGS sequence"/>
</dbReference>
<evidence type="ECO:0000256" key="1">
    <source>
        <dbReference type="ARBA" id="ARBA00022676"/>
    </source>
</evidence>
<protein>
    <recommendedName>
        <fullName evidence="4">lipopolysaccharide heptosyltransferase II</fullName>
        <ecNumber evidence="4">2.4.99.24</ecNumber>
    </recommendedName>
</protein>
<dbReference type="EMBL" id="LSFI01000033">
    <property type="protein sequence ID" value="OAG27334.1"/>
    <property type="molecule type" value="Genomic_DNA"/>
</dbReference>
<evidence type="ECO:0000256" key="3">
    <source>
        <dbReference type="ARBA" id="ARBA00043995"/>
    </source>
</evidence>
<dbReference type="AlphaFoldDB" id="A0A177E5W8"/>
<evidence type="ECO:0000256" key="2">
    <source>
        <dbReference type="ARBA" id="ARBA00022679"/>
    </source>
</evidence>
<dbReference type="PANTHER" id="PTHR30160:SF7">
    <property type="entry name" value="ADP-HEPTOSE--LPS HEPTOSYLTRANSFERASE 2"/>
    <property type="match status" value="1"/>
</dbReference>
<dbReference type="InterPro" id="IPR002201">
    <property type="entry name" value="Glyco_trans_9"/>
</dbReference>
<evidence type="ECO:0000313" key="6">
    <source>
        <dbReference type="EMBL" id="OAG27334.1"/>
    </source>
</evidence>
<proteinExistence type="inferred from homology"/>
<dbReference type="Pfam" id="PF01075">
    <property type="entry name" value="Glyco_transf_9"/>
    <property type="match status" value="1"/>
</dbReference>
<dbReference type="GO" id="GO:0005829">
    <property type="term" value="C:cytosol"/>
    <property type="evidence" value="ECO:0007669"/>
    <property type="project" value="TreeGrafter"/>
</dbReference>
<dbReference type="SUPFAM" id="SSF53756">
    <property type="entry name" value="UDP-Glycosyltransferase/glycogen phosphorylase"/>
    <property type="match status" value="1"/>
</dbReference>